<dbReference type="Gene3D" id="2.40.128.20">
    <property type="match status" value="1"/>
</dbReference>
<name>A0A9X3FQ25_9LACT</name>
<evidence type="ECO:0000313" key="1">
    <source>
        <dbReference type="EMBL" id="MCZ0726181.1"/>
    </source>
</evidence>
<keyword evidence="2" id="KW-1185">Reference proteome</keyword>
<dbReference type="AlphaFoldDB" id="A0A9X3FQ25"/>
<proteinExistence type="predicted"/>
<dbReference type="EMBL" id="JAPRFR010000003">
    <property type="protein sequence ID" value="MCZ0726181.1"/>
    <property type="molecule type" value="Genomic_DNA"/>
</dbReference>
<protein>
    <submittedName>
        <fullName evidence="1">DUF1934 domain-containing protein</fullName>
    </submittedName>
</protein>
<sequence length="148" mass="17462">MNKQPIEIKASSEIINPKAEGGGQETFNWESSGHYFQVGETHYITYQEEWEGQKSQVRIKLNANKDLTIQRQFDQSKIIMPFSYQTPTLIYYPIFQDQALEFEGFLKTVDYEELASDWQALTIAYQLSQDDHVLGHYKIRLQYRPIMR</sequence>
<dbReference type="InterPro" id="IPR012674">
    <property type="entry name" value="Calycin"/>
</dbReference>
<evidence type="ECO:0000313" key="2">
    <source>
        <dbReference type="Proteomes" id="UP001146670"/>
    </source>
</evidence>
<dbReference type="InterPro" id="IPR015231">
    <property type="entry name" value="DUF1934"/>
</dbReference>
<comment type="caution">
    <text evidence="1">The sequence shown here is derived from an EMBL/GenBank/DDBJ whole genome shotgun (WGS) entry which is preliminary data.</text>
</comment>
<dbReference type="SUPFAM" id="SSF50814">
    <property type="entry name" value="Lipocalins"/>
    <property type="match status" value="1"/>
</dbReference>
<dbReference type="Proteomes" id="UP001146670">
    <property type="component" value="Unassembled WGS sequence"/>
</dbReference>
<organism evidence="1 2">
    <name type="scientific">Aerococcus kribbianus</name>
    <dbReference type="NCBI Taxonomy" id="2999064"/>
    <lineage>
        <taxon>Bacteria</taxon>
        <taxon>Bacillati</taxon>
        <taxon>Bacillota</taxon>
        <taxon>Bacilli</taxon>
        <taxon>Lactobacillales</taxon>
        <taxon>Aerococcaceae</taxon>
        <taxon>Aerococcus</taxon>
    </lineage>
</organism>
<dbReference type="RefSeq" id="WP_268752512.1">
    <property type="nucleotide sequence ID" value="NZ_JAPRFQ010000003.1"/>
</dbReference>
<gene>
    <name evidence="1" type="ORF">OW157_06350</name>
</gene>
<reference evidence="1" key="1">
    <citation type="submission" date="2022-12" db="EMBL/GenBank/DDBJ databases">
        <title>Description and comparative metabolic analysis of Aerococcus sp. nov., isolated from the feces of a pig.</title>
        <authorList>
            <person name="Chang Y.-H."/>
        </authorList>
    </citation>
    <scope>NUCLEOTIDE SEQUENCE</scope>
    <source>
        <strain evidence="1">YH-aer222</strain>
    </source>
</reference>
<dbReference type="Pfam" id="PF09148">
    <property type="entry name" value="DUF1934"/>
    <property type="match status" value="1"/>
</dbReference>
<accession>A0A9X3FQ25</accession>